<sequence length="261" mass="26870">MNRVAAAGAVVGYEARMAARSRAVWIGTLPVALLCLLIALAQVSGQESARLNAGATAEAVALLVPVGIAVVLADRLRRSRTAGLDELLDTMPGSGTGRVVGVLGGAFAVALLPVAALFAVLGAVIAVRTGDPAATAWSALAFVLVVLPACAWIAALASLLGLVLPVTPVRFLVVPLWFWAVAWNHTLLWVPTPVGTLLVPSGEYPSQAWFGTSPSWAGRGQLDWLSPAPAGAATGLLNLACVLLGTALMVGCARLIMMRKR</sequence>
<keyword evidence="1" id="KW-1133">Transmembrane helix</keyword>
<proteinExistence type="predicted"/>
<reference evidence="3" key="1">
    <citation type="submission" date="2023-07" db="EMBL/GenBank/DDBJ databases">
        <title>30 novel species of actinomycetes from the DSMZ collection.</title>
        <authorList>
            <person name="Nouioui I."/>
        </authorList>
    </citation>
    <scope>NUCLEOTIDE SEQUENCE [LARGE SCALE GENOMIC DNA]</scope>
    <source>
        <strain evidence="3">DSM 45055</strain>
    </source>
</reference>
<evidence type="ECO:0000313" key="2">
    <source>
        <dbReference type="EMBL" id="MDT0301345.1"/>
    </source>
</evidence>
<keyword evidence="1" id="KW-0472">Membrane</keyword>
<feature type="transmembrane region" description="Helical" evidence="1">
    <location>
        <begin position="99"/>
        <end position="127"/>
    </location>
</feature>
<comment type="caution">
    <text evidence="2">The sequence shown here is derived from an EMBL/GenBank/DDBJ whole genome shotgun (WGS) entry which is preliminary data.</text>
</comment>
<gene>
    <name evidence="2" type="ORF">RM446_04370</name>
</gene>
<protein>
    <recommendedName>
        <fullName evidence="4">ABC transporter permease</fullName>
    </recommendedName>
</protein>
<evidence type="ECO:0000313" key="3">
    <source>
        <dbReference type="Proteomes" id="UP001183226"/>
    </source>
</evidence>
<feature type="transmembrane region" description="Helical" evidence="1">
    <location>
        <begin position="55"/>
        <end position="73"/>
    </location>
</feature>
<dbReference type="EMBL" id="JAVREK010000003">
    <property type="protein sequence ID" value="MDT0301345.1"/>
    <property type="molecule type" value="Genomic_DNA"/>
</dbReference>
<evidence type="ECO:0000256" key="1">
    <source>
        <dbReference type="SAM" id="Phobius"/>
    </source>
</evidence>
<accession>A0ABU2KPY0</accession>
<feature type="transmembrane region" description="Helical" evidence="1">
    <location>
        <begin position="171"/>
        <end position="190"/>
    </location>
</feature>
<keyword evidence="1" id="KW-0812">Transmembrane</keyword>
<dbReference type="Proteomes" id="UP001183226">
    <property type="component" value="Unassembled WGS sequence"/>
</dbReference>
<feature type="transmembrane region" description="Helical" evidence="1">
    <location>
        <begin position="23"/>
        <end position="43"/>
    </location>
</feature>
<organism evidence="2 3">
    <name type="scientific">Streptomonospora wellingtoniae</name>
    <dbReference type="NCBI Taxonomy" id="3075544"/>
    <lineage>
        <taxon>Bacteria</taxon>
        <taxon>Bacillati</taxon>
        <taxon>Actinomycetota</taxon>
        <taxon>Actinomycetes</taxon>
        <taxon>Streptosporangiales</taxon>
        <taxon>Nocardiopsidaceae</taxon>
        <taxon>Streptomonospora</taxon>
    </lineage>
</organism>
<dbReference type="RefSeq" id="WP_311543783.1">
    <property type="nucleotide sequence ID" value="NZ_JAVREK010000003.1"/>
</dbReference>
<name>A0ABU2KPY0_9ACTN</name>
<feature type="transmembrane region" description="Helical" evidence="1">
    <location>
        <begin position="236"/>
        <end position="257"/>
    </location>
</feature>
<keyword evidence="3" id="KW-1185">Reference proteome</keyword>
<feature type="transmembrane region" description="Helical" evidence="1">
    <location>
        <begin position="139"/>
        <end position="164"/>
    </location>
</feature>
<evidence type="ECO:0008006" key="4">
    <source>
        <dbReference type="Google" id="ProtNLM"/>
    </source>
</evidence>